<evidence type="ECO:0000256" key="5">
    <source>
        <dbReference type="SAM" id="MobiDB-lite"/>
    </source>
</evidence>
<feature type="domain" description="Phospholipase/carboxylesterase/thioesterase" evidence="7">
    <location>
        <begin position="493"/>
        <end position="650"/>
    </location>
</feature>
<dbReference type="OrthoDB" id="2901184at2759"/>
<evidence type="ECO:0000313" key="8">
    <source>
        <dbReference type="EMBL" id="ROW15018.1"/>
    </source>
</evidence>
<keyword evidence="3 6" id="KW-1133">Transmembrane helix</keyword>
<feature type="transmembrane region" description="Helical" evidence="6">
    <location>
        <begin position="205"/>
        <end position="227"/>
    </location>
</feature>
<feature type="transmembrane region" description="Helical" evidence="6">
    <location>
        <begin position="273"/>
        <end position="296"/>
    </location>
</feature>
<feature type="transmembrane region" description="Helical" evidence="6">
    <location>
        <begin position="317"/>
        <end position="338"/>
    </location>
</feature>
<keyword evidence="9" id="KW-1185">Reference proteome</keyword>
<accession>A0A423XFQ3</accession>
<evidence type="ECO:0000313" key="9">
    <source>
        <dbReference type="Proteomes" id="UP000285146"/>
    </source>
</evidence>
<dbReference type="Proteomes" id="UP000285146">
    <property type="component" value="Unassembled WGS sequence"/>
</dbReference>
<proteinExistence type="predicted"/>
<dbReference type="Pfam" id="PF02230">
    <property type="entry name" value="Abhydrolase_2"/>
    <property type="match status" value="1"/>
</dbReference>
<feature type="transmembrane region" description="Helical" evidence="6">
    <location>
        <begin position="140"/>
        <end position="159"/>
    </location>
</feature>
<dbReference type="EMBL" id="LKEB01000011">
    <property type="protein sequence ID" value="ROW15018.1"/>
    <property type="molecule type" value="Genomic_DNA"/>
</dbReference>
<gene>
    <name evidence="8" type="ORF">VPNG_03491</name>
</gene>
<keyword evidence="4 6" id="KW-0472">Membrane</keyword>
<evidence type="ECO:0000256" key="6">
    <source>
        <dbReference type="SAM" id="Phobius"/>
    </source>
</evidence>
<evidence type="ECO:0000256" key="1">
    <source>
        <dbReference type="ARBA" id="ARBA00004141"/>
    </source>
</evidence>
<feature type="transmembrane region" description="Helical" evidence="6">
    <location>
        <begin position="109"/>
        <end position="128"/>
    </location>
</feature>
<reference evidence="8 9" key="1">
    <citation type="submission" date="2015-09" db="EMBL/GenBank/DDBJ databases">
        <title>Host preference determinants of Valsa canker pathogens revealed by comparative genomics.</title>
        <authorList>
            <person name="Yin Z."/>
            <person name="Huang L."/>
        </authorList>
    </citation>
    <scope>NUCLEOTIDE SEQUENCE [LARGE SCALE GENOMIC DNA]</scope>
    <source>
        <strain evidence="8 9">SXYLt</strain>
    </source>
</reference>
<organism evidence="8 9">
    <name type="scientific">Cytospora leucostoma</name>
    <dbReference type="NCBI Taxonomy" id="1230097"/>
    <lineage>
        <taxon>Eukaryota</taxon>
        <taxon>Fungi</taxon>
        <taxon>Dikarya</taxon>
        <taxon>Ascomycota</taxon>
        <taxon>Pezizomycotina</taxon>
        <taxon>Sordariomycetes</taxon>
        <taxon>Sordariomycetidae</taxon>
        <taxon>Diaporthales</taxon>
        <taxon>Cytosporaceae</taxon>
        <taxon>Cytospora</taxon>
    </lineage>
</organism>
<dbReference type="Gene3D" id="3.40.50.1820">
    <property type="entry name" value="alpha/beta hydrolase"/>
    <property type="match status" value="1"/>
</dbReference>
<evidence type="ECO:0000256" key="2">
    <source>
        <dbReference type="ARBA" id="ARBA00022692"/>
    </source>
</evidence>
<sequence length="672" mass="74793">MEGPIQPFGEQNHRLEYDSRFDLDSSAVEVPQEIQVDYQISRRFSTDSSNVHGESTESTRVSTPINEYDVEKQQHDTRQSKGDTHMEQNTHDTNAPRVPLRERLHHFTWAWWTLIMSTGGLSLLIFVQPYQFPGLKHIGLAVYLLTLVLFVVVFSAMVARFIMFPGTLKTSICHAREGLFFPAFFLSIATLITATYRYAIPADNVTLNFVIRVAFWIYVSFTLVLAIGQYSYLFQAHKLEVRSMMPTWILPIFPVMLSGTIASVIASSQPESAAVAIVYGGLACQGLGISVSFLMYAHMVGRLMQYGLPNREHRPGLFMNVGPPAFTCLAFIGMANGLPDEFDSNGVMDIHFIRQMAVLSGFYLWGLSLWWLGVAIVAVLSSPPEHFHLGWWAAVFPNTGFTLATITLGDAIGSKAVRVFAVLLTCGDTYVCHTALLPPHKPEPQVPPVYRINTLSRTMNNKITMMDSNVPQANPSAPMMSKTKLKQTIWPEPLVIQPTTAHTHSIILLHGRGSNAERFGLELLEARSSANKTLAGHFPSARFIFPTAKKRRSTVLKRLPINQWLDNFSTEDPSQRQHLQYDGIRETSAFVTRLVEQEAAVVGVESVIIGGLSNGCAAALHVLLNYGGQAPMGGFIGMSGWLPFAETLNPTVTNDREDEDERYDIFFGSDDL</sequence>
<feature type="compositionally biased region" description="Basic and acidic residues" evidence="5">
    <location>
        <begin position="69"/>
        <end position="90"/>
    </location>
</feature>
<feature type="compositionally biased region" description="Polar residues" evidence="5">
    <location>
        <begin position="45"/>
        <end position="65"/>
    </location>
</feature>
<evidence type="ECO:0000256" key="4">
    <source>
        <dbReference type="ARBA" id="ARBA00023136"/>
    </source>
</evidence>
<dbReference type="GO" id="GO:0015140">
    <property type="term" value="F:malate transmembrane transporter activity"/>
    <property type="evidence" value="ECO:0007669"/>
    <property type="project" value="InterPro"/>
</dbReference>
<dbReference type="STRING" id="1230097.A0A423XFQ3"/>
<evidence type="ECO:0000259" key="7">
    <source>
        <dbReference type="Pfam" id="PF02230"/>
    </source>
</evidence>
<dbReference type="InterPro" id="IPR029058">
    <property type="entry name" value="AB_hydrolase_fold"/>
</dbReference>
<dbReference type="GO" id="GO:0016020">
    <property type="term" value="C:membrane"/>
    <property type="evidence" value="ECO:0007669"/>
    <property type="project" value="UniProtKB-SubCell"/>
</dbReference>
<feature type="transmembrane region" description="Helical" evidence="6">
    <location>
        <begin position="248"/>
        <end position="267"/>
    </location>
</feature>
<dbReference type="PANTHER" id="PTHR31162">
    <property type="entry name" value="MALIC ACID TRANSPORT PROTEIN-RELATED"/>
    <property type="match status" value="1"/>
</dbReference>
<feature type="transmembrane region" description="Helical" evidence="6">
    <location>
        <begin position="358"/>
        <end position="380"/>
    </location>
</feature>
<dbReference type="GO" id="GO:0016787">
    <property type="term" value="F:hydrolase activity"/>
    <property type="evidence" value="ECO:0007669"/>
    <property type="project" value="InterPro"/>
</dbReference>
<name>A0A423XFQ3_9PEZI</name>
<evidence type="ECO:0000256" key="3">
    <source>
        <dbReference type="ARBA" id="ARBA00022989"/>
    </source>
</evidence>
<dbReference type="AlphaFoldDB" id="A0A423XFQ3"/>
<keyword evidence="2 6" id="KW-0812">Transmembrane</keyword>
<dbReference type="Pfam" id="PF03595">
    <property type="entry name" value="SLAC1"/>
    <property type="match status" value="1"/>
</dbReference>
<dbReference type="InterPro" id="IPR003140">
    <property type="entry name" value="PLipase/COase/thioEstase"/>
</dbReference>
<dbReference type="FunCoup" id="A0A423XFQ3">
    <property type="interactions" value="24"/>
</dbReference>
<dbReference type="SUPFAM" id="SSF53474">
    <property type="entry name" value="alpha/beta-Hydrolases"/>
    <property type="match status" value="1"/>
</dbReference>
<dbReference type="PANTHER" id="PTHR31162:SF0">
    <property type="entry name" value="MALIC ACID TRANSPORT PROTEIN"/>
    <property type="match status" value="1"/>
</dbReference>
<feature type="region of interest" description="Disordered" evidence="5">
    <location>
        <begin position="45"/>
        <end position="93"/>
    </location>
</feature>
<comment type="caution">
    <text evidence="8">The sequence shown here is derived from an EMBL/GenBank/DDBJ whole genome shotgun (WGS) entry which is preliminary data.</text>
</comment>
<dbReference type="CDD" id="cd09317">
    <property type="entry name" value="TDT_Mae1_like"/>
    <property type="match status" value="1"/>
</dbReference>
<feature type="transmembrane region" description="Helical" evidence="6">
    <location>
        <begin position="179"/>
        <end position="199"/>
    </location>
</feature>
<dbReference type="InterPro" id="IPR038665">
    <property type="entry name" value="Voltage-dep_anion_channel_sf"/>
</dbReference>
<comment type="subcellular location">
    <subcellularLocation>
        <location evidence="1">Membrane</location>
        <topology evidence="1">Multi-pass membrane protein</topology>
    </subcellularLocation>
</comment>
<dbReference type="InParanoid" id="A0A423XFQ3"/>
<dbReference type="InterPro" id="IPR004695">
    <property type="entry name" value="SLAC1/Mae1/Ssu1/TehA"/>
</dbReference>
<dbReference type="Gene3D" id="1.50.10.150">
    <property type="entry name" value="Voltage-dependent anion channel"/>
    <property type="match status" value="1"/>
</dbReference>
<protein>
    <recommendedName>
        <fullName evidence="7">Phospholipase/carboxylesterase/thioesterase domain-containing protein</fullName>
    </recommendedName>
</protein>
<dbReference type="InterPro" id="IPR030185">
    <property type="entry name" value="Mae1"/>
</dbReference>